<dbReference type="InterPro" id="IPR013783">
    <property type="entry name" value="Ig-like_fold"/>
</dbReference>
<dbReference type="EMBL" id="WKJO01000001">
    <property type="protein sequence ID" value="MRX22934.1"/>
    <property type="molecule type" value="Genomic_DNA"/>
</dbReference>
<keyword evidence="1" id="KW-0472">Membrane</keyword>
<dbReference type="PANTHER" id="PTHR35902:SF3">
    <property type="entry name" value="NPCBM-ASSOCIATED, NEW3 DOMAIN OF ALPHA-GALACTOSIDASE"/>
    <property type="match status" value="1"/>
</dbReference>
<keyword evidence="1" id="KW-0812">Transmembrane</keyword>
<organism evidence="3 4">
    <name type="scientific">Haloferax litoreum</name>
    <dbReference type="NCBI Taxonomy" id="2666140"/>
    <lineage>
        <taxon>Archaea</taxon>
        <taxon>Methanobacteriati</taxon>
        <taxon>Methanobacteriota</taxon>
        <taxon>Stenosarchaea group</taxon>
        <taxon>Halobacteria</taxon>
        <taxon>Halobacteriales</taxon>
        <taxon>Haloferacaceae</taxon>
        <taxon>Haloferax</taxon>
    </lineage>
</organism>
<dbReference type="Pfam" id="PF10633">
    <property type="entry name" value="NPCBM_assoc"/>
    <property type="match status" value="1"/>
</dbReference>
<dbReference type="PANTHER" id="PTHR35902">
    <property type="entry name" value="S-LAYER DOMAIN-LIKE PROTEIN-RELATED"/>
    <property type="match status" value="1"/>
</dbReference>
<proteinExistence type="predicted"/>
<gene>
    <name evidence="3" type="ORF">GJR96_13350</name>
</gene>
<dbReference type="Gene3D" id="2.60.40.10">
    <property type="entry name" value="Immunoglobulins"/>
    <property type="match status" value="2"/>
</dbReference>
<keyword evidence="4" id="KW-1185">Reference proteome</keyword>
<dbReference type="Proteomes" id="UP000439022">
    <property type="component" value="Unassembled WGS sequence"/>
</dbReference>
<protein>
    <submittedName>
        <fullName evidence="3">Sialidase</fullName>
    </submittedName>
</protein>
<name>A0A6A8GHT8_9EURY</name>
<evidence type="ECO:0000313" key="3">
    <source>
        <dbReference type="EMBL" id="MRX22934.1"/>
    </source>
</evidence>
<accession>A0A6A8GHT8</accession>
<dbReference type="InterPro" id="IPR018905">
    <property type="entry name" value="A-galactase_NEW3"/>
</dbReference>
<feature type="domain" description="Alpha-galactosidase NEW3" evidence="2">
    <location>
        <begin position="284"/>
        <end position="358"/>
    </location>
</feature>
<evidence type="ECO:0000313" key="4">
    <source>
        <dbReference type="Proteomes" id="UP000439022"/>
    </source>
</evidence>
<comment type="caution">
    <text evidence="3">The sequence shown here is derived from an EMBL/GenBank/DDBJ whole genome shotgun (WGS) entry which is preliminary data.</text>
</comment>
<evidence type="ECO:0000259" key="2">
    <source>
        <dbReference type="Pfam" id="PF10633"/>
    </source>
</evidence>
<dbReference type="AlphaFoldDB" id="A0A6A8GHT8"/>
<sequence>MKSHFPILFAVLLVLASVPMGVVAQEAPEEEEERTPNKVPVFRAYVVNPVVTPGEETTVRVGFSNDPVDPEDVSKTAENVRVKLRSANTPFVVRTGDVFVGTMNDSDTREVEFAVEAPENIAAGEYDLRLRITYEFDNAHRRTYDLDVPLRVEERVRFAVVGSDSTVPVGGQGAVALTIRNVGELDARNTVVAVTSQSPEVTFDGTETATQFAPEWPVGENRTFVYDTSLSSNGSMRGYVIAVDIVYEDPDGARSQYSPLAAGFLPVSEQSFSLENVESTLRVGDDGKLVGTVVNDGSTPARNVVVELSLPEGSATATETEYAVGDLDPGASAPFSFDVQVAEGADAGPRQYTATVTYRDTEGERRTSDDIDIRVDVAPSSPEFDVTVDEGTVAPGRSGELRVTVVNDRNETLRDISAKIYLEDPLSSSDSEAFVDELGPGESATLVFDVAAAGSALEKDYPVELDFRYENEEGDTTISDAYRVPVRVEAVENGGSLPFGLSFPIVGAAVLLVAVGGAGFLVVRRRGRR</sequence>
<reference evidence="3 4" key="1">
    <citation type="submission" date="2019-11" db="EMBL/GenBank/DDBJ databases">
        <title>Whole genome sequence of Haloferax sp. MBLA0076.</title>
        <authorList>
            <person name="Seo M.-J."/>
            <person name="Cho E.-S."/>
        </authorList>
    </citation>
    <scope>NUCLEOTIDE SEQUENCE [LARGE SCALE GENOMIC DNA]</scope>
    <source>
        <strain evidence="3 4">MBLA0076</strain>
    </source>
</reference>
<keyword evidence="1" id="KW-1133">Transmembrane helix</keyword>
<evidence type="ECO:0000256" key="1">
    <source>
        <dbReference type="SAM" id="Phobius"/>
    </source>
</evidence>
<dbReference type="RefSeq" id="WP_151163378.1">
    <property type="nucleotide sequence ID" value="NZ_WKJO01000001.1"/>
</dbReference>
<feature type="transmembrane region" description="Helical" evidence="1">
    <location>
        <begin position="501"/>
        <end position="523"/>
    </location>
</feature>